<evidence type="ECO:0000256" key="2">
    <source>
        <dbReference type="ARBA" id="ARBA00022741"/>
    </source>
</evidence>
<dbReference type="SUPFAM" id="SSF52058">
    <property type="entry name" value="L domain-like"/>
    <property type="match status" value="2"/>
</dbReference>
<keyword evidence="7" id="KW-1185">Reference proteome</keyword>
<dbReference type="InterPro" id="IPR041118">
    <property type="entry name" value="Rx_N"/>
</dbReference>
<keyword evidence="2" id="KW-0547">Nucleotide-binding</keyword>
<accession>A0A5J4ZD07</accession>
<evidence type="ECO:0000259" key="4">
    <source>
        <dbReference type="Pfam" id="PF18052"/>
    </source>
</evidence>
<dbReference type="PANTHER" id="PTHR47186:SF13">
    <property type="entry name" value="DISEASE RESISTANCE PROTEIN RGA3"/>
    <property type="match status" value="1"/>
</dbReference>
<evidence type="ECO:0000256" key="1">
    <source>
        <dbReference type="ARBA" id="ARBA00022737"/>
    </source>
</evidence>
<dbReference type="AlphaFoldDB" id="A0A5J4ZD07"/>
<dbReference type="InterPro" id="IPR056789">
    <property type="entry name" value="LRR_R13L1-DRL21"/>
</dbReference>
<dbReference type="Gene3D" id="1.20.5.4130">
    <property type="match status" value="1"/>
</dbReference>
<dbReference type="EMBL" id="CM018052">
    <property type="protein sequence ID" value="KAA8515664.1"/>
    <property type="molecule type" value="Genomic_DNA"/>
</dbReference>
<reference evidence="6 7" key="1">
    <citation type="submission" date="2019-09" db="EMBL/GenBank/DDBJ databases">
        <title>A chromosome-level genome assembly of the Chinese tupelo Nyssa sinensis.</title>
        <authorList>
            <person name="Yang X."/>
            <person name="Kang M."/>
            <person name="Yang Y."/>
            <person name="Xiong H."/>
            <person name="Wang M."/>
            <person name="Zhang Z."/>
            <person name="Wang Z."/>
            <person name="Wu H."/>
            <person name="Ma T."/>
            <person name="Liu J."/>
            <person name="Xi Z."/>
        </authorList>
    </citation>
    <scope>NUCLEOTIDE SEQUENCE [LARGE SCALE GENOMIC DNA]</scope>
    <source>
        <strain evidence="6">J267</strain>
        <tissue evidence="6">Leaf</tissue>
    </source>
</reference>
<dbReference type="Gene3D" id="3.80.10.10">
    <property type="entry name" value="Ribonuclease Inhibitor"/>
    <property type="match status" value="2"/>
</dbReference>
<gene>
    <name evidence="6" type="ORF">F0562_018725</name>
</gene>
<keyword evidence="1" id="KW-0677">Repeat</keyword>
<evidence type="ECO:0000256" key="3">
    <source>
        <dbReference type="ARBA" id="ARBA00022821"/>
    </source>
</evidence>
<keyword evidence="3" id="KW-0611">Plant defense</keyword>
<dbReference type="OrthoDB" id="1935327at2759"/>
<organism evidence="6 7">
    <name type="scientific">Nyssa sinensis</name>
    <dbReference type="NCBI Taxonomy" id="561372"/>
    <lineage>
        <taxon>Eukaryota</taxon>
        <taxon>Viridiplantae</taxon>
        <taxon>Streptophyta</taxon>
        <taxon>Embryophyta</taxon>
        <taxon>Tracheophyta</taxon>
        <taxon>Spermatophyta</taxon>
        <taxon>Magnoliopsida</taxon>
        <taxon>eudicotyledons</taxon>
        <taxon>Gunneridae</taxon>
        <taxon>Pentapetalae</taxon>
        <taxon>asterids</taxon>
        <taxon>Cornales</taxon>
        <taxon>Nyssaceae</taxon>
        <taxon>Nyssa</taxon>
    </lineage>
</organism>
<dbReference type="InterPro" id="IPR032675">
    <property type="entry name" value="LRR_dom_sf"/>
</dbReference>
<feature type="domain" description="Disease resistance N-terminal" evidence="4">
    <location>
        <begin position="11"/>
        <end position="97"/>
    </location>
</feature>
<name>A0A5J4ZD07_9ASTE</name>
<evidence type="ECO:0000259" key="5">
    <source>
        <dbReference type="Pfam" id="PF25019"/>
    </source>
</evidence>
<proteinExistence type="predicted"/>
<dbReference type="Pfam" id="PF23952">
    <property type="entry name" value="LRR_EndoS"/>
    <property type="match status" value="1"/>
</dbReference>
<evidence type="ECO:0000313" key="7">
    <source>
        <dbReference type="Proteomes" id="UP000325577"/>
    </source>
</evidence>
<dbReference type="Pfam" id="PF25019">
    <property type="entry name" value="LRR_R13L1-DRL21"/>
    <property type="match status" value="1"/>
</dbReference>
<dbReference type="Pfam" id="PF18052">
    <property type="entry name" value="Rx_N"/>
    <property type="match status" value="1"/>
</dbReference>
<dbReference type="Proteomes" id="UP000325577">
    <property type="component" value="Linkage Group LG9"/>
</dbReference>
<evidence type="ECO:0000313" key="6">
    <source>
        <dbReference type="EMBL" id="KAA8515664.1"/>
    </source>
</evidence>
<protein>
    <submittedName>
        <fullName evidence="6">Uncharacterized protein</fullName>
    </submittedName>
</protein>
<sequence length="662" mass="74082">MAETILFDTASKFLGDLGSIALKEIALACNVKKDIEKLKATLSTIKAVLLDAEQQQEKNNEVQDWLGKLKHAFYGVDDLIDDFATEALRRKLKKKNENSAIEETLILSDCFQLRELPIDIRKLIGLRHFEIDRCVQLTHMPFGLGELTSLRTLPLFIVGKHIPVSNSVARIGELDGLNDLRGMLSIKGLENVKLGTSKELRKPNLKAKQYLQDLRLEWKPENEDADAGTTVLEDLQPHSNLKKLAITGFGGFRFPNWMMVNMVSSVPNLVEITLAECRKCQHLPWFGQLSLLKSLYFGSLISLEYIHNNSVQSSSSDSSSSLRGNVVNVAKEGPFFPSLKQLVLFNLALLKEWSREVVIANDDMKIVPAPQKVSLLSFPRLTYLEIFDCSSLETVPLLPSLEELIMRAVSGKLLQSMTRVIETDSSIPSSPLPSLKSLTIKFCDDLVSLSGLENLTSLQHLSIINCPKLAHLPEAGLRGLTSLQSLDVFECNSLTSISLSRDLTSLQSLDVSKCKSLTSISLSQDLAALQKLEISSCSALNWSDKDDDMKVLRSLQSLSISRLPRVPHWLQHLTTLQVLKISSCDDFVTLPEWIGNLASLRSLHIDFCEKLESLPDTMRCLTALEELNIQYCVILSERCRRERGTEWPKIAHIPKIRIIPES</sequence>
<dbReference type="PANTHER" id="PTHR47186">
    <property type="entry name" value="LEUCINE-RICH REPEAT-CONTAINING PROTEIN 57"/>
    <property type="match status" value="1"/>
</dbReference>
<dbReference type="GO" id="GO:0000166">
    <property type="term" value="F:nucleotide binding"/>
    <property type="evidence" value="ECO:0007669"/>
    <property type="project" value="UniProtKB-KW"/>
</dbReference>
<feature type="domain" description="R13L1/DRL21-like LRR repeat region" evidence="5">
    <location>
        <begin position="171"/>
        <end position="298"/>
    </location>
</feature>
<dbReference type="GO" id="GO:0006952">
    <property type="term" value="P:defense response"/>
    <property type="evidence" value="ECO:0007669"/>
    <property type="project" value="UniProtKB-KW"/>
</dbReference>